<dbReference type="Pfam" id="PF20700">
    <property type="entry name" value="Mutator"/>
    <property type="match status" value="1"/>
</dbReference>
<protein>
    <recommendedName>
        <fullName evidence="1">Mutator-like transposase domain-containing protein</fullName>
    </recommendedName>
</protein>
<dbReference type="PANTHER" id="PTHR33309">
    <property type="entry name" value="KERATIN, ULTRA HIGH-SULFUR MATRIX PROTEIN-LIKE"/>
    <property type="match status" value="1"/>
</dbReference>
<evidence type="ECO:0000259" key="1">
    <source>
        <dbReference type="Pfam" id="PF20700"/>
    </source>
</evidence>
<name>A0A0B7BM11_9EUPU</name>
<accession>A0A0B7BM11</accession>
<proteinExistence type="predicted"/>
<sequence>MKCLECGEWNTNFNTSDGSSTATHKLKEVNVRMVAFVRSIGRGHSALQNFSMYLNSSQPMTRKTYSRTLHRIHSASKDIAMESMNAAAKEVRELKTSGMVNDTPTESNAADCTVSLDGSWQHRGHASHHGVVTAISVDTQKCVDAEVLTNICKWCQHWEAKKESVGYEKWKLTHICKINHTGSAEAVGAVRIFSWSEQMRKLRYKQYLGEGDSASFKKVLETKPYGNLEVEKLECVGHIQKRCGTRLRKLKNENKRLKLDDRKGLGGIGRLTDKKIDTLQNYYGFAIRQNPGNLDKMLCDIMAVLPHVGSTDVNPNHGGCPNDSWCKYKLNPEKYRHGLPQAVMDFIQPVFTDLANEDLLRKCLHGKTQNSNETLNKLVWQRCSKEVYVERETIEEAVFSAISF</sequence>
<gene>
    <name evidence="2" type="primary">ORF192620</name>
</gene>
<dbReference type="PANTHER" id="PTHR33309:SF3">
    <property type="entry name" value="CCHC-TYPE DOMAIN-CONTAINING PROTEIN"/>
    <property type="match status" value="1"/>
</dbReference>
<dbReference type="EMBL" id="HACG01046335">
    <property type="protein sequence ID" value="CEK93200.1"/>
    <property type="molecule type" value="Transcribed_RNA"/>
</dbReference>
<feature type="domain" description="Mutator-like transposase" evidence="1">
    <location>
        <begin position="2"/>
        <end position="326"/>
    </location>
</feature>
<reference evidence="2" key="1">
    <citation type="submission" date="2014-12" db="EMBL/GenBank/DDBJ databases">
        <title>Insight into the proteome of Arion vulgaris.</title>
        <authorList>
            <person name="Aradska J."/>
            <person name="Bulat T."/>
            <person name="Smidak R."/>
            <person name="Sarate P."/>
            <person name="Gangsoo J."/>
            <person name="Sialana F."/>
            <person name="Bilban M."/>
            <person name="Lubec G."/>
        </authorList>
    </citation>
    <scope>NUCLEOTIDE SEQUENCE</scope>
    <source>
        <tissue evidence="2">Skin</tissue>
    </source>
</reference>
<dbReference type="InterPro" id="IPR049012">
    <property type="entry name" value="Mutator_transp_dom"/>
</dbReference>
<dbReference type="AlphaFoldDB" id="A0A0B7BM11"/>
<organism evidence="2">
    <name type="scientific">Arion vulgaris</name>
    <dbReference type="NCBI Taxonomy" id="1028688"/>
    <lineage>
        <taxon>Eukaryota</taxon>
        <taxon>Metazoa</taxon>
        <taxon>Spiralia</taxon>
        <taxon>Lophotrochozoa</taxon>
        <taxon>Mollusca</taxon>
        <taxon>Gastropoda</taxon>
        <taxon>Heterobranchia</taxon>
        <taxon>Euthyneura</taxon>
        <taxon>Panpulmonata</taxon>
        <taxon>Eupulmonata</taxon>
        <taxon>Stylommatophora</taxon>
        <taxon>Helicina</taxon>
        <taxon>Arionoidea</taxon>
        <taxon>Arionidae</taxon>
        <taxon>Arion</taxon>
    </lineage>
</organism>
<evidence type="ECO:0000313" key="2">
    <source>
        <dbReference type="EMBL" id="CEK93200.1"/>
    </source>
</evidence>